<comment type="similarity">
    <text evidence="2 9">Belongs to the Mediator complex subunit 13 family.</text>
</comment>
<comment type="subcellular location">
    <subcellularLocation>
        <location evidence="1 9">Nucleus</location>
    </subcellularLocation>
</comment>
<protein>
    <recommendedName>
        <fullName evidence="3 9">Mediator of RNA polymerase II transcription subunit 13</fullName>
    </recommendedName>
</protein>
<comment type="subunit">
    <text evidence="9">Component of the Mediator complex.</text>
</comment>
<proteinExistence type="inferred from homology"/>
<dbReference type="GO" id="GO:0045944">
    <property type="term" value="P:positive regulation of transcription by RNA polymerase II"/>
    <property type="evidence" value="ECO:0007669"/>
    <property type="project" value="TreeGrafter"/>
</dbReference>
<dbReference type="EMBL" id="QNGE01000070">
    <property type="protein sequence ID" value="KAA3682116.1"/>
    <property type="molecule type" value="Genomic_DNA"/>
</dbReference>
<evidence type="ECO:0000256" key="4">
    <source>
        <dbReference type="ARBA" id="ARBA00022491"/>
    </source>
</evidence>
<evidence type="ECO:0000256" key="2">
    <source>
        <dbReference type="ARBA" id="ARBA00009354"/>
    </source>
</evidence>
<organism evidence="11 12">
    <name type="scientific">Paragonimus westermani</name>
    <dbReference type="NCBI Taxonomy" id="34504"/>
    <lineage>
        <taxon>Eukaryota</taxon>
        <taxon>Metazoa</taxon>
        <taxon>Spiralia</taxon>
        <taxon>Lophotrochozoa</taxon>
        <taxon>Platyhelminthes</taxon>
        <taxon>Trematoda</taxon>
        <taxon>Digenea</taxon>
        <taxon>Plagiorchiida</taxon>
        <taxon>Troglotremata</taxon>
        <taxon>Troglotrematidae</taxon>
        <taxon>Paragonimus</taxon>
    </lineage>
</organism>
<dbReference type="AlphaFoldDB" id="A0A5J4P2D9"/>
<evidence type="ECO:0000313" key="12">
    <source>
        <dbReference type="Proteomes" id="UP000324629"/>
    </source>
</evidence>
<evidence type="ECO:0000256" key="7">
    <source>
        <dbReference type="ARBA" id="ARBA00023163"/>
    </source>
</evidence>
<keyword evidence="4 9" id="KW-0678">Repressor</keyword>
<evidence type="ECO:0000256" key="3">
    <source>
        <dbReference type="ARBA" id="ARBA00019618"/>
    </source>
</evidence>
<evidence type="ECO:0000256" key="1">
    <source>
        <dbReference type="ARBA" id="ARBA00004123"/>
    </source>
</evidence>
<evidence type="ECO:0000256" key="9">
    <source>
        <dbReference type="RuleBase" id="RU364134"/>
    </source>
</evidence>
<feature type="domain" description="Mediator complex subunit Med13 C-terminal" evidence="10">
    <location>
        <begin position="29"/>
        <end position="153"/>
    </location>
</feature>
<accession>A0A5J4P2D9</accession>
<comment type="caution">
    <text evidence="11">The sequence shown here is derived from an EMBL/GenBank/DDBJ whole genome shotgun (WGS) entry which is preliminary data.</text>
</comment>
<evidence type="ECO:0000313" key="11">
    <source>
        <dbReference type="EMBL" id="KAA3682116.1"/>
    </source>
</evidence>
<dbReference type="Proteomes" id="UP000324629">
    <property type="component" value="Unassembled WGS sequence"/>
</dbReference>
<evidence type="ECO:0000256" key="8">
    <source>
        <dbReference type="ARBA" id="ARBA00023242"/>
    </source>
</evidence>
<dbReference type="GO" id="GO:0016592">
    <property type="term" value="C:mediator complex"/>
    <property type="evidence" value="ECO:0007669"/>
    <property type="project" value="InterPro"/>
</dbReference>
<dbReference type="InterPro" id="IPR051139">
    <property type="entry name" value="Mediator_complx_sub13"/>
</dbReference>
<dbReference type="GO" id="GO:0003713">
    <property type="term" value="F:transcription coactivator activity"/>
    <property type="evidence" value="ECO:0007669"/>
    <property type="project" value="TreeGrafter"/>
</dbReference>
<evidence type="ECO:0000256" key="6">
    <source>
        <dbReference type="ARBA" id="ARBA00023159"/>
    </source>
</evidence>
<dbReference type="PANTHER" id="PTHR48249">
    <property type="entry name" value="MEDIATOR OF RNA POLYMERASE II TRANSCRIPTION SUBUNIT 13"/>
    <property type="match status" value="1"/>
</dbReference>
<evidence type="ECO:0000259" key="10">
    <source>
        <dbReference type="Pfam" id="PF06333"/>
    </source>
</evidence>
<dbReference type="InterPro" id="IPR009401">
    <property type="entry name" value="Med13_C"/>
</dbReference>
<keyword evidence="5 9" id="KW-0805">Transcription regulation</keyword>
<keyword evidence="7 9" id="KW-0804">Transcription</keyword>
<gene>
    <name evidence="11" type="ORF">DEA37_0010135</name>
</gene>
<name>A0A5J4P2D9_9TREM</name>
<keyword evidence="8 9" id="KW-0539">Nucleus</keyword>
<reference evidence="11 12" key="1">
    <citation type="journal article" date="2019" name="Gigascience">
        <title>Whole-genome sequence of the oriental lung fluke Paragonimus westermani.</title>
        <authorList>
            <person name="Oey H."/>
            <person name="Zakrzewski M."/>
            <person name="Narain K."/>
            <person name="Devi K.R."/>
            <person name="Agatsuma T."/>
            <person name="Nawaratna S."/>
            <person name="Gobert G.N."/>
            <person name="Jones M.K."/>
            <person name="Ragan M.A."/>
            <person name="McManus D.P."/>
            <person name="Krause L."/>
        </authorList>
    </citation>
    <scope>NUCLEOTIDE SEQUENCE [LARGE SCALE GENOMIC DNA]</scope>
    <source>
        <strain evidence="11 12">IND2009</strain>
    </source>
</reference>
<evidence type="ECO:0000256" key="5">
    <source>
        <dbReference type="ARBA" id="ARBA00023015"/>
    </source>
</evidence>
<keyword evidence="6 9" id="KW-0010">Activator</keyword>
<dbReference type="Pfam" id="PF06333">
    <property type="entry name" value="Med13_C"/>
    <property type="match status" value="1"/>
</dbReference>
<comment type="function">
    <text evidence="9">Component of the Mediator complex, a coactivator involved in regulated transcription of nearly all RNA polymerase II-dependent genes. Mediator functions as a bridge to convey information from gene-specific regulatory proteins to the basal RNA polymerase II transcription machinery. Mediator is recruited to promoters by direct interactions with regulatory proteins and serves as a scaffold for the assembly of a functional preinitiation complex with RNA polymerase II and the general transcription factors.</text>
</comment>
<keyword evidence="12" id="KW-1185">Reference proteome</keyword>
<dbReference type="PANTHER" id="PTHR48249:SF3">
    <property type="entry name" value="MEDIATOR OF RNA POLYMERASE II TRANSCRIPTION SUBUNIT 13"/>
    <property type="match status" value="1"/>
</dbReference>
<sequence>MAGNEIPFGLHSSHLWSERYLCIQDEVANLMQQPLAMGYYISTAPTGPLPAWFWAACPHSSLQFPICLKSALHLQTSLVGLDDAAAVSATAPTPTTPGPCGSSGAEKPNHLLDSTSTCDVLRYVLEAYNALSWLTVNPITNDRRSCLPIHMLILCQLYQALESFV</sequence>